<reference evidence="9" key="1">
    <citation type="submission" date="2020-10" db="EMBL/GenBank/DDBJ databases">
        <authorList>
            <person name="Castelo-Branco R."/>
            <person name="Eusebio N."/>
            <person name="Adriana R."/>
            <person name="Vieira A."/>
            <person name="Brugerolle De Fraissinette N."/>
            <person name="Rezende De Castro R."/>
            <person name="Schneider M.P."/>
            <person name="Vasconcelos V."/>
            <person name="Leao P.N."/>
        </authorList>
    </citation>
    <scope>NUCLEOTIDE SEQUENCE</scope>
    <source>
        <strain evidence="9">LEGE 07310</strain>
    </source>
</reference>
<evidence type="ECO:0000256" key="1">
    <source>
        <dbReference type="ARBA" id="ARBA00004651"/>
    </source>
</evidence>
<keyword evidence="5 8" id="KW-0812">Transmembrane</keyword>
<evidence type="ECO:0000256" key="4">
    <source>
        <dbReference type="ARBA" id="ARBA00022475"/>
    </source>
</evidence>
<dbReference type="PANTHER" id="PTHR34979">
    <property type="entry name" value="INNER MEMBRANE PROTEIN YGAZ"/>
    <property type="match status" value="1"/>
</dbReference>
<dbReference type="Pfam" id="PF03591">
    <property type="entry name" value="AzlC"/>
    <property type="match status" value="1"/>
</dbReference>
<evidence type="ECO:0000256" key="7">
    <source>
        <dbReference type="ARBA" id="ARBA00023136"/>
    </source>
</evidence>
<comment type="caution">
    <text evidence="9">The sequence shown here is derived from an EMBL/GenBank/DDBJ whole genome shotgun (WGS) entry which is preliminary data.</text>
</comment>
<keyword evidence="6 8" id="KW-1133">Transmembrane helix</keyword>
<keyword evidence="4" id="KW-1003">Cell membrane</keyword>
<comment type="similarity">
    <text evidence="2">Belongs to the AzlC family.</text>
</comment>
<protein>
    <submittedName>
        <fullName evidence="9">AzlC family ABC transporter permease</fullName>
    </submittedName>
</protein>
<keyword evidence="7 8" id="KW-0472">Membrane</keyword>
<comment type="subcellular location">
    <subcellularLocation>
        <location evidence="1">Cell membrane</location>
        <topology evidence="1">Multi-pass membrane protein</topology>
    </subcellularLocation>
</comment>
<evidence type="ECO:0000313" key="10">
    <source>
        <dbReference type="Proteomes" id="UP000636505"/>
    </source>
</evidence>
<evidence type="ECO:0000256" key="6">
    <source>
        <dbReference type="ARBA" id="ARBA00022989"/>
    </source>
</evidence>
<gene>
    <name evidence="9" type="ORF">IQ241_19830</name>
</gene>
<proteinExistence type="inferred from homology"/>
<evidence type="ECO:0000256" key="3">
    <source>
        <dbReference type="ARBA" id="ARBA00022448"/>
    </source>
</evidence>
<accession>A0A8J7AXS9</accession>
<keyword evidence="10" id="KW-1185">Reference proteome</keyword>
<name>A0A8J7AXS9_9CYAN</name>
<feature type="transmembrane region" description="Helical" evidence="8">
    <location>
        <begin position="42"/>
        <end position="64"/>
    </location>
</feature>
<organism evidence="9 10">
    <name type="scientific">Vasconcelosia minhoensis LEGE 07310</name>
    <dbReference type="NCBI Taxonomy" id="915328"/>
    <lineage>
        <taxon>Bacteria</taxon>
        <taxon>Bacillati</taxon>
        <taxon>Cyanobacteriota</taxon>
        <taxon>Cyanophyceae</taxon>
        <taxon>Nodosilineales</taxon>
        <taxon>Cymatolegaceae</taxon>
        <taxon>Vasconcelosia</taxon>
        <taxon>Vasconcelosia minhoensis</taxon>
    </lineage>
</organism>
<dbReference type="EMBL" id="JADEXG010000058">
    <property type="protein sequence ID" value="MBE9079518.1"/>
    <property type="molecule type" value="Genomic_DNA"/>
</dbReference>
<sequence length="108" mass="11117">MPLVIGAAPFGIIFGTLAQSSGLSAWSAIAFSAVVFAGSAQFVALGLVAAGTAVPLIVLTTFVVNLRHLLYSASLVPHVRHLSSPWKALNGNRRASGAVPRRPALGEL</sequence>
<evidence type="ECO:0000256" key="5">
    <source>
        <dbReference type="ARBA" id="ARBA00022692"/>
    </source>
</evidence>
<evidence type="ECO:0000313" key="9">
    <source>
        <dbReference type="EMBL" id="MBE9079518.1"/>
    </source>
</evidence>
<dbReference type="InterPro" id="IPR011606">
    <property type="entry name" value="Brnchd-chn_aa_trnsp_permease"/>
</dbReference>
<evidence type="ECO:0000256" key="2">
    <source>
        <dbReference type="ARBA" id="ARBA00010735"/>
    </source>
</evidence>
<dbReference type="PANTHER" id="PTHR34979:SF1">
    <property type="entry name" value="INNER MEMBRANE PROTEIN YGAZ"/>
    <property type="match status" value="1"/>
</dbReference>
<evidence type="ECO:0000256" key="8">
    <source>
        <dbReference type="SAM" id="Phobius"/>
    </source>
</evidence>
<dbReference type="GO" id="GO:0005886">
    <property type="term" value="C:plasma membrane"/>
    <property type="evidence" value="ECO:0007669"/>
    <property type="project" value="UniProtKB-SubCell"/>
</dbReference>
<keyword evidence="3" id="KW-0813">Transport</keyword>
<dbReference type="Proteomes" id="UP000636505">
    <property type="component" value="Unassembled WGS sequence"/>
</dbReference>
<dbReference type="AlphaFoldDB" id="A0A8J7AXS9"/>
<dbReference type="GO" id="GO:1903785">
    <property type="term" value="P:L-valine transmembrane transport"/>
    <property type="evidence" value="ECO:0007669"/>
    <property type="project" value="TreeGrafter"/>
</dbReference>